<dbReference type="AlphaFoldDB" id="A0A2P6CE65"/>
<dbReference type="InterPro" id="IPR002293">
    <property type="entry name" value="AA/rel_permease1"/>
</dbReference>
<evidence type="ECO:0000256" key="3">
    <source>
        <dbReference type="ARBA" id="ARBA00022692"/>
    </source>
</evidence>
<dbReference type="RefSeq" id="WP_105048874.1">
    <property type="nucleotide sequence ID" value="NZ_CP150661.1"/>
</dbReference>
<evidence type="ECO:0000313" key="7">
    <source>
        <dbReference type="EMBL" id="PQJ73210.1"/>
    </source>
</evidence>
<sequence length="586" mass="64358">MKKHEKLSVLASTAICGNDISSSVLYVSALAIAFAGQYAWVTLLIVSLVLFLFRKIYGEVVGALPLNGGAYNALLNTTSKSMASFAATLTLLSYMATAVISANEAIHYLHHLIPGIPVIIATILLLTFFGVLTIGGVSESAKVAIGIFLFHLASFALLSIFIIYFLLHSGIGIFIENWHLPTTGGSIINAIFLGFAASMLGVSGFESSANFVEDQQKGVFPKTLKNMWIVVSVINPLAALFALALFAMPLLQSDAYQNTLLIEMASHVGGNWLAILIAIDAFLVLSGAVLTSFVGVSGLLERMALDRILPQYFLKKNKKGSSYRITIVFLLLTISVLLITNGNVKLLAGVYTISFLSVMALFGIGNILLKVKRASLPRPEKASWFAILVAISAVVFALIGNVSMEPKEGLPSNVSVFLEYFIPSIIFISIMLNRTLLLKVLLKIIHSVFDPFRKAVLNTDKKLLSIIDKINSQEFVFFTKGDNLANLNQVMMYISKNEHTKKLKLVFVSNADNKLPKTLKKEVDFLDREYPEIAIDFIIEEGQFTPKLIKNLSERWNIPINFMFIGSPGDRFPYKIEELGGVRLII</sequence>
<feature type="transmembrane region" description="Helical" evidence="6">
    <location>
        <begin position="346"/>
        <end position="369"/>
    </location>
</feature>
<comment type="subcellular location">
    <subcellularLocation>
        <location evidence="1">Cell membrane</location>
        <topology evidence="1">Multi-pass membrane protein</topology>
    </subcellularLocation>
</comment>
<evidence type="ECO:0000256" key="1">
    <source>
        <dbReference type="ARBA" id="ARBA00004651"/>
    </source>
</evidence>
<evidence type="ECO:0000256" key="4">
    <source>
        <dbReference type="ARBA" id="ARBA00022989"/>
    </source>
</evidence>
<dbReference type="GO" id="GO:0022857">
    <property type="term" value="F:transmembrane transporter activity"/>
    <property type="evidence" value="ECO:0007669"/>
    <property type="project" value="InterPro"/>
</dbReference>
<keyword evidence="8" id="KW-1185">Reference proteome</keyword>
<protein>
    <submittedName>
        <fullName evidence="7">Amino acid permease</fullName>
    </submittedName>
</protein>
<keyword evidence="2" id="KW-1003">Cell membrane</keyword>
<evidence type="ECO:0000313" key="8">
    <source>
        <dbReference type="Proteomes" id="UP000247345"/>
    </source>
</evidence>
<feature type="transmembrane region" description="Helical" evidence="6">
    <location>
        <begin position="321"/>
        <end position="340"/>
    </location>
</feature>
<evidence type="ECO:0000256" key="6">
    <source>
        <dbReference type="SAM" id="Phobius"/>
    </source>
</evidence>
<dbReference type="InterPro" id="IPR050367">
    <property type="entry name" value="APC_superfamily"/>
</dbReference>
<feature type="transmembrane region" description="Helical" evidence="6">
    <location>
        <begin position="226"/>
        <end position="252"/>
    </location>
</feature>
<dbReference type="Pfam" id="PF13520">
    <property type="entry name" value="AA_permease_2"/>
    <property type="match status" value="1"/>
</dbReference>
<comment type="caution">
    <text evidence="7">The sequence shown here is derived from an EMBL/GenBank/DDBJ whole genome shotgun (WGS) entry which is preliminary data.</text>
</comment>
<dbReference type="GO" id="GO:0005886">
    <property type="term" value="C:plasma membrane"/>
    <property type="evidence" value="ECO:0007669"/>
    <property type="project" value="UniProtKB-SubCell"/>
</dbReference>
<name>A0A2P6CE65_9FLAO</name>
<feature type="transmembrane region" description="Helical" evidence="6">
    <location>
        <begin position="82"/>
        <end position="102"/>
    </location>
</feature>
<feature type="transmembrane region" description="Helical" evidence="6">
    <location>
        <begin position="272"/>
        <end position="300"/>
    </location>
</feature>
<dbReference type="PANTHER" id="PTHR42770">
    <property type="entry name" value="AMINO ACID TRANSPORTER-RELATED"/>
    <property type="match status" value="1"/>
</dbReference>
<dbReference type="OrthoDB" id="860831at2"/>
<proteinExistence type="predicted"/>
<accession>A0A2P6CE65</accession>
<dbReference type="Gene3D" id="1.20.1740.10">
    <property type="entry name" value="Amino acid/polyamine transporter I"/>
    <property type="match status" value="1"/>
</dbReference>
<organism evidence="7 8">
    <name type="scientific">Polaribacter butkevichii</name>
    <dbReference type="NCBI Taxonomy" id="218490"/>
    <lineage>
        <taxon>Bacteria</taxon>
        <taxon>Pseudomonadati</taxon>
        <taxon>Bacteroidota</taxon>
        <taxon>Flavobacteriia</taxon>
        <taxon>Flavobacteriales</taxon>
        <taxon>Flavobacteriaceae</taxon>
    </lineage>
</organism>
<evidence type="ECO:0000256" key="2">
    <source>
        <dbReference type="ARBA" id="ARBA00022475"/>
    </source>
</evidence>
<keyword evidence="5 6" id="KW-0472">Membrane</keyword>
<dbReference type="Proteomes" id="UP000247345">
    <property type="component" value="Unassembled WGS sequence"/>
</dbReference>
<feature type="transmembrane region" description="Helical" evidence="6">
    <location>
        <begin position="187"/>
        <end position="205"/>
    </location>
</feature>
<feature type="transmembrane region" description="Helical" evidence="6">
    <location>
        <begin position="108"/>
        <end position="131"/>
    </location>
</feature>
<keyword evidence="4 6" id="KW-1133">Transmembrane helix</keyword>
<feature type="transmembrane region" description="Helical" evidence="6">
    <location>
        <begin position="143"/>
        <end position="167"/>
    </location>
</feature>
<feature type="transmembrane region" description="Helical" evidence="6">
    <location>
        <begin position="381"/>
        <end position="400"/>
    </location>
</feature>
<reference evidence="7 8" key="1">
    <citation type="submission" date="2016-12" db="EMBL/GenBank/DDBJ databases">
        <title>Trade-off between light-utilization and light-protection in marine flavobacteria.</title>
        <authorList>
            <person name="Kumagai Y."/>
            <person name="Yoshizawa S."/>
            <person name="Kogure K."/>
            <person name="Iwasaki W."/>
        </authorList>
    </citation>
    <scope>NUCLEOTIDE SEQUENCE [LARGE SCALE GENOMIC DNA]</scope>
    <source>
        <strain evidence="7 8">KCTC 12100</strain>
    </source>
</reference>
<evidence type="ECO:0000256" key="5">
    <source>
        <dbReference type="ARBA" id="ARBA00023136"/>
    </source>
</evidence>
<dbReference type="EMBL" id="MSCK01000001">
    <property type="protein sequence ID" value="PQJ73210.1"/>
    <property type="molecule type" value="Genomic_DNA"/>
</dbReference>
<feature type="transmembrane region" description="Helical" evidence="6">
    <location>
        <begin position="32"/>
        <end position="53"/>
    </location>
</feature>
<keyword evidence="3 6" id="KW-0812">Transmembrane</keyword>
<gene>
    <name evidence="7" type="ORF">BTO14_08020</name>
</gene>
<feature type="transmembrane region" description="Helical" evidence="6">
    <location>
        <begin position="420"/>
        <end position="442"/>
    </location>
</feature>
<dbReference type="PANTHER" id="PTHR42770:SF7">
    <property type="entry name" value="MEMBRANE PROTEIN"/>
    <property type="match status" value="1"/>
</dbReference>